<dbReference type="OrthoDB" id="5596743at2759"/>
<name>A0A6A5YT09_9PLEO</name>
<evidence type="ECO:0000256" key="1">
    <source>
        <dbReference type="SAM" id="MobiDB-lite"/>
    </source>
</evidence>
<dbReference type="AlphaFoldDB" id="A0A6A5YT09"/>
<accession>A0A6A5YT09</accession>
<evidence type="ECO:0000313" key="2">
    <source>
        <dbReference type="EMBL" id="KAF2110285.1"/>
    </source>
</evidence>
<gene>
    <name evidence="2" type="ORF">BDV96DRAFT_583779</name>
</gene>
<keyword evidence="3" id="KW-1185">Reference proteome</keyword>
<dbReference type="Proteomes" id="UP000799770">
    <property type="component" value="Unassembled WGS sequence"/>
</dbReference>
<feature type="region of interest" description="Disordered" evidence="1">
    <location>
        <begin position="149"/>
        <end position="170"/>
    </location>
</feature>
<dbReference type="EMBL" id="ML977338">
    <property type="protein sequence ID" value="KAF2110285.1"/>
    <property type="molecule type" value="Genomic_DNA"/>
</dbReference>
<reference evidence="2" key="1">
    <citation type="journal article" date="2020" name="Stud. Mycol.">
        <title>101 Dothideomycetes genomes: a test case for predicting lifestyles and emergence of pathogens.</title>
        <authorList>
            <person name="Haridas S."/>
            <person name="Albert R."/>
            <person name="Binder M."/>
            <person name="Bloem J."/>
            <person name="Labutti K."/>
            <person name="Salamov A."/>
            <person name="Andreopoulos B."/>
            <person name="Baker S."/>
            <person name="Barry K."/>
            <person name="Bills G."/>
            <person name="Bluhm B."/>
            <person name="Cannon C."/>
            <person name="Castanera R."/>
            <person name="Culley D."/>
            <person name="Daum C."/>
            <person name="Ezra D."/>
            <person name="Gonzalez J."/>
            <person name="Henrissat B."/>
            <person name="Kuo A."/>
            <person name="Liang C."/>
            <person name="Lipzen A."/>
            <person name="Lutzoni F."/>
            <person name="Magnuson J."/>
            <person name="Mondo S."/>
            <person name="Nolan M."/>
            <person name="Ohm R."/>
            <person name="Pangilinan J."/>
            <person name="Park H.-J."/>
            <person name="Ramirez L."/>
            <person name="Alfaro M."/>
            <person name="Sun H."/>
            <person name="Tritt A."/>
            <person name="Yoshinaga Y."/>
            <person name="Zwiers L.-H."/>
            <person name="Turgeon B."/>
            <person name="Goodwin S."/>
            <person name="Spatafora J."/>
            <person name="Crous P."/>
            <person name="Grigoriev I."/>
        </authorList>
    </citation>
    <scope>NUCLEOTIDE SEQUENCE</scope>
    <source>
        <strain evidence="2">CBS 627.86</strain>
    </source>
</reference>
<proteinExistence type="predicted"/>
<protein>
    <submittedName>
        <fullName evidence="2">Uncharacterized protein</fullName>
    </submittedName>
</protein>
<sequence>MLCEDLYRKAPPLKVVLEAGTSSIRLTDLYSSYVHGKIPDIAGQYTIFSNADVSCRTCQNGATCDTYQPNCNGMGQQCLCGKSTEGTNFCFPDDWCEADKPCITSDDCFGGKLCLVASCCGYAVCTDATSCLPTTAPRIKRSLASSWPELGAGNSSRSGLTRAGWVDPRE</sequence>
<evidence type="ECO:0000313" key="3">
    <source>
        <dbReference type="Proteomes" id="UP000799770"/>
    </source>
</evidence>
<organism evidence="2 3">
    <name type="scientific">Lophiotrema nucula</name>
    <dbReference type="NCBI Taxonomy" id="690887"/>
    <lineage>
        <taxon>Eukaryota</taxon>
        <taxon>Fungi</taxon>
        <taxon>Dikarya</taxon>
        <taxon>Ascomycota</taxon>
        <taxon>Pezizomycotina</taxon>
        <taxon>Dothideomycetes</taxon>
        <taxon>Pleosporomycetidae</taxon>
        <taxon>Pleosporales</taxon>
        <taxon>Lophiotremataceae</taxon>
        <taxon>Lophiotrema</taxon>
    </lineage>
</organism>